<proteinExistence type="predicted"/>
<accession>A0A6M4ISA4</accession>
<dbReference type="SUPFAM" id="SSF53448">
    <property type="entry name" value="Nucleotide-diphospho-sugar transferases"/>
    <property type="match status" value="1"/>
</dbReference>
<dbReference type="EMBL" id="CP053085">
    <property type="protein sequence ID" value="QJR37764.1"/>
    <property type="molecule type" value="Genomic_DNA"/>
</dbReference>
<keyword evidence="4" id="KW-1185">Reference proteome</keyword>
<protein>
    <submittedName>
        <fullName evidence="3">Glycosyltransferase</fullName>
    </submittedName>
</protein>
<dbReference type="GO" id="GO:0016740">
    <property type="term" value="F:transferase activity"/>
    <property type="evidence" value="ECO:0007669"/>
    <property type="project" value="UniProtKB-KW"/>
</dbReference>
<dbReference type="Gene3D" id="3.90.550.10">
    <property type="entry name" value="Spore Coat Polysaccharide Biosynthesis Protein SpsA, Chain A"/>
    <property type="match status" value="1"/>
</dbReference>
<evidence type="ECO:0000313" key="4">
    <source>
        <dbReference type="Proteomes" id="UP000500938"/>
    </source>
</evidence>
<keyword evidence="3" id="KW-0808">Transferase</keyword>
<evidence type="ECO:0000313" key="3">
    <source>
        <dbReference type="EMBL" id="QJR37764.1"/>
    </source>
</evidence>
<feature type="transmembrane region" description="Helical" evidence="1">
    <location>
        <begin position="286"/>
        <end position="308"/>
    </location>
</feature>
<feature type="transmembrane region" description="Helical" evidence="1">
    <location>
        <begin position="251"/>
        <end position="274"/>
    </location>
</feature>
<keyword evidence="1" id="KW-0812">Transmembrane</keyword>
<dbReference type="RefSeq" id="WP_171227199.1">
    <property type="nucleotide sequence ID" value="NZ_CP053085.1"/>
</dbReference>
<dbReference type="InterPro" id="IPR001173">
    <property type="entry name" value="Glyco_trans_2-like"/>
</dbReference>
<keyword evidence="1" id="KW-1133">Transmembrane helix</keyword>
<feature type="domain" description="Glycosyltransferase 2-like" evidence="2">
    <location>
        <begin position="30"/>
        <end position="184"/>
    </location>
</feature>
<dbReference type="AlphaFoldDB" id="A0A6M4ISA4"/>
<name>A0A6M4ISA4_9BACT</name>
<organism evidence="3 4">
    <name type="scientific">Gemmatimonas groenlandica</name>
    <dbReference type="NCBI Taxonomy" id="2732249"/>
    <lineage>
        <taxon>Bacteria</taxon>
        <taxon>Pseudomonadati</taxon>
        <taxon>Gemmatimonadota</taxon>
        <taxon>Gemmatimonadia</taxon>
        <taxon>Gemmatimonadales</taxon>
        <taxon>Gemmatimonadaceae</taxon>
        <taxon>Gemmatimonas</taxon>
    </lineage>
</organism>
<dbReference type="CDD" id="cd04179">
    <property type="entry name" value="DPM_DPG-synthase_like"/>
    <property type="match status" value="1"/>
</dbReference>
<dbReference type="Pfam" id="PF00535">
    <property type="entry name" value="Glycos_transf_2"/>
    <property type="match status" value="1"/>
</dbReference>
<evidence type="ECO:0000259" key="2">
    <source>
        <dbReference type="Pfam" id="PF00535"/>
    </source>
</evidence>
<dbReference type="KEGG" id="ggr:HKW67_20690"/>
<dbReference type="Proteomes" id="UP000500938">
    <property type="component" value="Chromosome"/>
</dbReference>
<gene>
    <name evidence="3" type="ORF">HKW67_20690</name>
</gene>
<dbReference type="PANTHER" id="PTHR48090:SF7">
    <property type="entry name" value="RFBJ PROTEIN"/>
    <property type="match status" value="1"/>
</dbReference>
<dbReference type="InterPro" id="IPR050256">
    <property type="entry name" value="Glycosyltransferase_2"/>
</dbReference>
<sequence length="332" mass="35776">MAASDRHSTSERGQMVSSPVARSSAPLVAVVIPCHNEAKSIGTVVADFRRELPDALIVVVDNSSHDGTASIAAAAGARVVRETRLGKGHALIRGFNEARAADSVVMVDGDGTYSARHVGAMLQARADGADMVIGTRLEESENGAFPRAHGFGNRLFIAIVRLLFGLRTNDLFSGYRVLSRQLLDALPLIAHGFEIESELSLQSLVNGFRIVEIPTPYGARQAGTVSKLRTFHDGYRILLTLLAFFRDYRPLTFFGIVSLSFLALGLVAGSFPVIEYFETGLVQRLPLAVLAVGLVLLSAVSAIGGLVLSSVRRRSDELAVIVSRMKYLQRES</sequence>
<evidence type="ECO:0000256" key="1">
    <source>
        <dbReference type="SAM" id="Phobius"/>
    </source>
</evidence>
<dbReference type="InterPro" id="IPR029044">
    <property type="entry name" value="Nucleotide-diphossugar_trans"/>
</dbReference>
<reference evidence="3 4" key="1">
    <citation type="submission" date="2020-05" db="EMBL/GenBank/DDBJ databases">
        <title>Complete genome sequence of Gemmatimonas greenlandica TET16.</title>
        <authorList>
            <person name="Zeng Y."/>
        </authorList>
    </citation>
    <scope>NUCLEOTIDE SEQUENCE [LARGE SCALE GENOMIC DNA]</scope>
    <source>
        <strain evidence="3 4">TET16</strain>
    </source>
</reference>
<dbReference type="PANTHER" id="PTHR48090">
    <property type="entry name" value="UNDECAPRENYL-PHOSPHATE 4-DEOXY-4-FORMAMIDO-L-ARABINOSE TRANSFERASE-RELATED"/>
    <property type="match status" value="1"/>
</dbReference>
<keyword evidence="1" id="KW-0472">Membrane</keyword>